<evidence type="ECO:0000256" key="1">
    <source>
        <dbReference type="SAM" id="Phobius"/>
    </source>
</evidence>
<protein>
    <submittedName>
        <fullName evidence="2">Uncharacterized protein</fullName>
    </submittedName>
</protein>
<dbReference type="RefSeq" id="WP_204119037.1">
    <property type="nucleotide sequence ID" value="NZ_BOLV01000010.1"/>
</dbReference>
<keyword evidence="1" id="KW-1133">Transmembrane helix</keyword>
<keyword evidence="1" id="KW-0812">Transmembrane</keyword>
<organism evidence="2 3">
    <name type="scientific">Lacticaseibacillus suilingensis</name>
    <dbReference type="NCBI Taxonomy" id="2799577"/>
    <lineage>
        <taxon>Bacteria</taxon>
        <taxon>Bacillati</taxon>
        <taxon>Bacillota</taxon>
        <taxon>Bacilli</taxon>
        <taxon>Lactobacillales</taxon>
        <taxon>Lactobacillaceae</taxon>
        <taxon>Lacticaseibacillus</taxon>
    </lineage>
</organism>
<dbReference type="EMBL" id="JBHTOA010000011">
    <property type="protein sequence ID" value="MFD1397917.1"/>
    <property type="molecule type" value="Genomic_DNA"/>
</dbReference>
<name>A0ABW4BDV1_9LACO</name>
<dbReference type="Proteomes" id="UP001597199">
    <property type="component" value="Unassembled WGS sequence"/>
</dbReference>
<keyword evidence="1" id="KW-0472">Membrane</keyword>
<reference evidence="3" key="1">
    <citation type="journal article" date="2019" name="Int. J. Syst. Evol. Microbiol.">
        <title>The Global Catalogue of Microorganisms (GCM) 10K type strain sequencing project: providing services to taxonomists for standard genome sequencing and annotation.</title>
        <authorList>
            <consortium name="The Broad Institute Genomics Platform"/>
            <consortium name="The Broad Institute Genome Sequencing Center for Infectious Disease"/>
            <person name="Wu L."/>
            <person name="Ma J."/>
        </authorList>
    </citation>
    <scope>NUCLEOTIDE SEQUENCE [LARGE SCALE GENOMIC DNA]</scope>
    <source>
        <strain evidence="3">CCM 9110</strain>
    </source>
</reference>
<gene>
    <name evidence="2" type="ORF">ACFQ41_01185</name>
</gene>
<sequence length="249" mass="28880">MPILTNPFVKVVNQMNGIPTTVTGLEDMPELKARYKAREASLYISMQQVLSQVAALLAPDEEILSMMPMTNEENAGYATDGIMGMYAPQTQKAKEYIKSQSSLRGNRLMLFTNQRMIFFVVIEFIDDPTAYYSYAYDQIKAIAFKKHRMSIPGQKFYQRQWYIWYTLDFETPDRHIFNEVLTAANGELFRRNLLTIPGMGQIEIKDHMDRYYKRDNYLSSGMFWIKVTFGMMAFGLLLALLSFLFTGNF</sequence>
<accession>A0ABW4BDV1</accession>
<evidence type="ECO:0000313" key="3">
    <source>
        <dbReference type="Proteomes" id="UP001597199"/>
    </source>
</evidence>
<keyword evidence="3" id="KW-1185">Reference proteome</keyword>
<comment type="caution">
    <text evidence="2">The sequence shown here is derived from an EMBL/GenBank/DDBJ whole genome shotgun (WGS) entry which is preliminary data.</text>
</comment>
<proteinExistence type="predicted"/>
<feature type="transmembrane region" description="Helical" evidence="1">
    <location>
        <begin position="223"/>
        <end position="245"/>
    </location>
</feature>
<evidence type="ECO:0000313" key="2">
    <source>
        <dbReference type="EMBL" id="MFD1397917.1"/>
    </source>
</evidence>